<accession>A0A318UDM5</accession>
<feature type="transmembrane region" description="Helical" evidence="8">
    <location>
        <begin position="189"/>
        <end position="207"/>
    </location>
</feature>
<dbReference type="InterPro" id="IPR050297">
    <property type="entry name" value="LipidA_mod_glycosyltrf_83"/>
</dbReference>
<dbReference type="Proteomes" id="UP000248198">
    <property type="component" value="Unassembled WGS sequence"/>
</dbReference>
<feature type="transmembrane region" description="Helical" evidence="8">
    <location>
        <begin position="120"/>
        <end position="136"/>
    </location>
</feature>
<feature type="transmembrane region" description="Helical" evidence="8">
    <location>
        <begin position="366"/>
        <end position="384"/>
    </location>
</feature>
<evidence type="ECO:0000256" key="1">
    <source>
        <dbReference type="ARBA" id="ARBA00004651"/>
    </source>
</evidence>
<dbReference type="PANTHER" id="PTHR33908">
    <property type="entry name" value="MANNOSYLTRANSFERASE YKCB-RELATED"/>
    <property type="match status" value="1"/>
</dbReference>
<feature type="transmembrane region" description="Helical" evidence="8">
    <location>
        <begin position="142"/>
        <end position="160"/>
    </location>
</feature>
<feature type="transmembrane region" description="Helical" evidence="8">
    <location>
        <begin position="66"/>
        <end position="83"/>
    </location>
</feature>
<evidence type="ECO:0000313" key="9">
    <source>
        <dbReference type="EMBL" id="PYF72749.1"/>
    </source>
</evidence>
<gene>
    <name evidence="9" type="ORF">B0O44_105119</name>
</gene>
<feature type="transmembrane region" description="Helical" evidence="8">
    <location>
        <begin position="214"/>
        <end position="230"/>
    </location>
</feature>
<proteinExistence type="predicted"/>
<protein>
    <submittedName>
        <fullName evidence="9">Dolichyl-phosphate-mannose-protein mannosyltransferase</fullName>
    </submittedName>
</protein>
<dbReference type="OrthoDB" id="9123883at2"/>
<evidence type="ECO:0000256" key="6">
    <source>
        <dbReference type="ARBA" id="ARBA00022989"/>
    </source>
</evidence>
<dbReference type="GO" id="GO:0005886">
    <property type="term" value="C:plasma membrane"/>
    <property type="evidence" value="ECO:0007669"/>
    <property type="project" value="UniProtKB-SubCell"/>
</dbReference>
<name>A0A318UDM5_9SPHI</name>
<dbReference type="PANTHER" id="PTHR33908:SF11">
    <property type="entry name" value="MEMBRANE PROTEIN"/>
    <property type="match status" value="1"/>
</dbReference>
<keyword evidence="3 9" id="KW-0328">Glycosyltransferase</keyword>
<comment type="subcellular location">
    <subcellularLocation>
        <location evidence="1">Cell membrane</location>
        <topology evidence="1">Multi-pass membrane protein</topology>
    </subcellularLocation>
</comment>
<feature type="transmembrane region" description="Helical" evidence="8">
    <location>
        <begin position="272"/>
        <end position="294"/>
    </location>
</feature>
<feature type="transmembrane region" description="Helical" evidence="8">
    <location>
        <begin position="89"/>
        <end position="108"/>
    </location>
</feature>
<sequence>MPENKIVLYIYRNFDSIIISLLAFFSILIFTGRNGIGISPDSIAYLSTARNIHQHHQMLDYNLQPLIAFPVFYPMFLSVVMFISGKDIVVAAAFLNALMMALLILLSSHVIKRCQLKSAWYRRILLLLLVFSPALTEVYGMLWSETLLLLFSLLFFLCLEKYLNHKSVFYLLLCAGIAGLATTTRYAGITLTGTAGLLILFAPGFNIRKKLGHLFLFSMVSFAFLVLNLLRNHVLGKSLTGPRQFGQTHVMDNISYYGKVLCNWFPVFNEQYTTGVITGLSVFVFLTFMFFYRCVRRQQYSSQQNITAAFVVVYSIFIIGISTLSHFEGINNRLMVPVFIPVLLAVSYWIPFWLSGLKPLARKTGIVMLTLFLLLLQYKIIVHLEEMYRDAVDNGIPGYTDNSWKNSSTANFLAAHPGFLNSGYKIYSNAHEAVYFNAGGLRADEIPQRVYKDYTEAFYKEGIHYVIWFNQIDDPELISLPDILKHRKLLHTYKFRDGRIFLLCNPKA</sequence>
<feature type="transmembrane region" description="Helical" evidence="8">
    <location>
        <begin position="167"/>
        <end position="183"/>
    </location>
</feature>
<dbReference type="GO" id="GO:0016763">
    <property type="term" value="F:pentosyltransferase activity"/>
    <property type="evidence" value="ECO:0007669"/>
    <property type="project" value="TreeGrafter"/>
</dbReference>
<keyword evidence="6 8" id="KW-1133">Transmembrane helix</keyword>
<keyword evidence="7 8" id="KW-0472">Membrane</keyword>
<dbReference type="RefSeq" id="WP_110832232.1">
    <property type="nucleotide sequence ID" value="NZ_QKLU01000005.1"/>
</dbReference>
<evidence type="ECO:0000256" key="5">
    <source>
        <dbReference type="ARBA" id="ARBA00022692"/>
    </source>
</evidence>
<feature type="transmembrane region" description="Helical" evidence="8">
    <location>
        <begin position="6"/>
        <end position="30"/>
    </location>
</feature>
<feature type="transmembrane region" description="Helical" evidence="8">
    <location>
        <begin position="306"/>
        <end position="327"/>
    </location>
</feature>
<evidence type="ECO:0000256" key="7">
    <source>
        <dbReference type="ARBA" id="ARBA00023136"/>
    </source>
</evidence>
<dbReference type="AlphaFoldDB" id="A0A318UDM5"/>
<evidence type="ECO:0000256" key="3">
    <source>
        <dbReference type="ARBA" id="ARBA00022676"/>
    </source>
</evidence>
<dbReference type="GO" id="GO:0009103">
    <property type="term" value="P:lipopolysaccharide biosynthetic process"/>
    <property type="evidence" value="ECO:0007669"/>
    <property type="project" value="UniProtKB-ARBA"/>
</dbReference>
<evidence type="ECO:0000256" key="2">
    <source>
        <dbReference type="ARBA" id="ARBA00022475"/>
    </source>
</evidence>
<dbReference type="EMBL" id="QKLU01000005">
    <property type="protein sequence ID" value="PYF72749.1"/>
    <property type="molecule type" value="Genomic_DNA"/>
</dbReference>
<evidence type="ECO:0000313" key="10">
    <source>
        <dbReference type="Proteomes" id="UP000248198"/>
    </source>
</evidence>
<evidence type="ECO:0000256" key="8">
    <source>
        <dbReference type="SAM" id="Phobius"/>
    </source>
</evidence>
<keyword evidence="4 9" id="KW-0808">Transferase</keyword>
<feature type="transmembrane region" description="Helical" evidence="8">
    <location>
        <begin position="333"/>
        <end position="354"/>
    </location>
</feature>
<evidence type="ECO:0000256" key="4">
    <source>
        <dbReference type="ARBA" id="ARBA00022679"/>
    </source>
</evidence>
<keyword evidence="5 8" id="KW-0812">Transmembrane</keyword>
<comment type="caution">
    <text evidence="9">The sequence shown here is derived from an EMBL/GenBank/DDBJ whole genome shotgun (WGS) entry which is preliminary data.</text>
</comment>
<keyword evidence="10" id="KW-1185">Reference proteome</keyword>
<keyword evidence="2" id="KW-1003">Cell membrane</keyword>
<organism evidence="9 10">
    <name type="scientific">Pedobacter nutrimenti</name>
    <dbReference type="NCBI Taxonomy" id="1241337"/>
    <lineage>
        <taxon>Bacteria</taxon>
        <taxon>Pseudomonadati</taxon>
        <taxon>Bacteroidota</taxon>
        <taxon>Sphingobacteriia</taxon>
        <taxon>Sphingobacteriales</taxon>
        <taxon>Sphingobacteriaceae</taxon>
        <taxon>Pedobacter</taxon>
    </lineage>
</organism>
<reference evidence="9 10" key="1">
    <citation type="submission" date="2018-06" db="EMBL/GenBank/DDBJ databases">
        <title>Genomic Encyclopedia of Archaeal and Bacterial Type Strains, Phase II (KMG-II): from individual species to whole genera.</title>
        <authorList>
            <person name="Goeker M."/>
        </authorList>
    </citation>
    <scope>NUCLEOTIDE SEQUENCE [LARGE SCALE GENOMIC DNA]</scope>
    <source>
        <strain evidence="9 10">DSM 27372</strain>
    </source>
</reference>